<organism evidence="2 3">
    <name type="scientific">Kitasatospora arboriphila</name>
    <dbReference type="NCBI Taxonomy" id="258052"/>
    <lineage>
        <taxon>Bacteria</taxon>
        <taxon>Bacillati</taxon>
        <taxon>Actinomycetota</taxon>
        <taxon>Actinomycetes</taxon>
        <taxon>Kitasatosporales</taxon>
        <taxon>Streptomycetaceae</taxon>
        <taxon>Kitasatospora</taxon>
    </lineage>
</organism>
<evidence type="ECO:0000259" key="1">
    <source>
        <dbReference type="Pfam" id="PF09990"/>
    </source>
</evidence>
<accession>A0ABP4EQ04</accession>
<dbReference type="RefSeq" id="WP_344627230.1">
    <property type="nucleotide sequence ID" value="NZ_BAAALD010000093.1"/>
</dbReference>
<keyword evidence="3" id="KW-1185">Reference proteome</keyword>
<feature type="domain" description="DUF2231" evidence="1">
    <location>
        <begin position="55"/>
        <end position="177"/>
    </location>
</feature>
<sequence length="184" mass="19003">MDVHTFSGSRRSPLAGWLDAPSGWAALDPASERLHGMLQQVPQPVRDALHGVWLGHHLHPAVVQLPVGCWLSATLLDAACTSPDAARRLTRIGLIGVAPAAWTGWADWSTLTAEQRRTGLVHAVGIVAAAALQGASLAARCRAARTGTAPTTGRLLGLAGLTVAATAAALGGHLAHHQEPADSL</sequence>
<evidence type="ECO:0000313" key="3">
    <source>
        <dbReference type="Proteomes" id="UP001499987"/>
    </source>
</evidence>
<dbReference type="Proteomes" id="UP001499987">
    <property type="component" value="Unassembled WGS sequence"/>
</dbReference>
<name>A0ABP4EQ04_9ACTN</name>
<proteinExistence type="predicted"/>
<gene>
    <name evidence="2" type="ORF">GCM10009663_64380</name>
</gene>
<dbReference type="EMBL" id="BAAALD010000093">
    <property type="protein sequence ID" value="GAA1114918.1"/>
    <property type="molecule type" value="Genomic_DNA"/>
</dbReference>
<dbReference type="InterPro" id="IPR019251">
    <property type="entry name" value="DUF2231_TM"/>
</dbReference>
<evidence type="ECO:0000313" key="2">
    <source>
        <dbReference type="EMBL" id="GAA1114918.1"/>
    </source>
</evidence>
<reference evidence="3" key="1">
    <citation type="journal article" date="2019" name="Int. J. Syst. Evol. Microbiol.">
        <title>The Global Catalogue of Microorganisms (GCM) 10K type strain sequencing project: providing services to taxonomists for standard genome sequencing and annotation.</title>
        <authorList>
            <consortium name="The Broad Institute Genomics Platform"/>
            <consortium name="The Broad Institute Genome Sequencing Center for Infectious Disease"/>
            <person name="Wu L."/>
            <person name="Ma J."/>
        </authorList>
    </citation>
    <scope>NUCLEOTIDE SEQUENCE [LARGE SCALE GENOMIC DNA]</scope>
    <source>
        <strain evidence="3">JCM 13002</strain>
    </source>
</reference>
<comment type="caution">
    <text evidence="2">The sequence shown here is derived from an EMBL/GenBank/DDBJ whole genome shotgun (WGS) entry which is preliminary data.</text>
</comment>
<dbReference type="Pfam" id="PF09990">
    <property type="entry name" value="DUF2231"/>
    <property type="match status" value="1"/>
</dbReference>
<protein>
    <submittedName>
        <fullName evidence="2">DUF2231 domain-containing protein</fullName>
    </submittedName>
</protein>